<sequence>MSSLSTLLALALAALSLFALYHPAQSIPKLQRYESKAEKAAKWSNIAEKKLQDTRYTVGAALTLVSVFSSLQYLLYGARGFSIYAVLWAGAMCFAEVRVSEYVRRFWAKEVKVPMMDDYNDAISDMMAATQQSQVLAAGWGAMATVKLFGY</sequence>
<keyword evidence="1" id="KW-0472">Membrane</keyword>
<evidence type="ECO:0000256" key="1">
    <source>
        <dbReference type="SAM" id="Phobius"/>
    </source>
</evidence>
<keyword evidence="1" id="KW-1133">Transmembrane helix</keyword>
<protein>
    <submittedName>
        <fullName evidence="3">Uncharacterized protein</fullName>
    </submittedName>
</protein>
<keyword evidence="1" id="KW-0812">Transmembrane</keyword>
<name>A0AA40BR08_9PEZI</name>
<evidence type="ECO:0000313" key="4">
    <source>
        <dbReference type="Proteomes" id="UP001172155"/>
    </source>
</evidence>
<feature type="signal peptide" evidence="2">
    <location>
        <begin position="1"/>
        <end position="26"/>
    </location>
</feature>
<dbReference type="EMBL" id="JAUKUD010000007">
    <property type="protein sequence ID" value="KAK0738716.1"/>
    <property type="molecule type" value="Genomic_DNA"/>
</dbReference>
<evidence type="ECO:0000313" key="3">
    <source>
        <dbReference type="EMBL" id="KAK0738716.1"/>
    </source>
</evidence>
<comment type="caution">
    <text evidence="3">The sequence shown here is derived from an EMBL/GenBank/DDBJ whole genome shotgun (WGS) entry which is preliminary data.</text>
</comment>
<proteinExistence type="predicted"/>
<keyword evidence="4" id="KW-1185">Reference proteome</keyword>
<keyword evidence="2" id="KW-0732">Signal</keyword>
<dbReference type="Proteomes" id="UP001172155">
    <property type="component" value="Unassembled WGS sequence"/>
</dbReference>
<reference evidence="3" key="1">
    <citation type="submission" date="2023-06" db="EMBL/GenBank/DDBJ databases">
        <title>Genome-scale phylogeny and comparative genomics of the fungal order Sordariales.</title>
        <authorList>
            <consortium name="Lawrence Berkeley National Laboratory"/>
            <person name="Hensen N."/>
            <person name="Bonometti L."/>
            <person name="Westerberg I."/>
            <person name="Brannstrom I.O."/>
            <person name="Guillou S."/>
            <person name="Cros-Aarteil S."/>
            <person name="Calhoun S."/>
            <person name="Haridas S."/>
            <person name="Kuo A."/>
            <person name="Mondo S."/>
            <person name="Pangilinan J."/>
            <person name="Riley R."/>
            <person name="LaButti K."/>
            <person name="Andreopoulos B."/>
            <person name="Lipzen A."/>
            <person name="Chen C."/>
            <person name="Yanf M."/>
            <person name="Daum C."/>
            <person name="Ng V."/>
            <person name="Clum A."/>
            <person name="Steindorff A."/>
            <person name="Ohm R."/>
            <person name="Martin F."/>
            <person name="Silar P."/>
            <person name="Natvig D."/>
            <person name="Lalanne C."/>
            <person name="Gautier V."/>
            <person name="Ament-velasquez S.L."/>
            <person name="Kruys A."/>
            <person name="Hutchinson M.I."/>
            <person name="Powell A.J."/>
            <person name="Barry K."/>
            <person name="Miller A.N."/>
            <person name="Grigoriev I.V."/>
            <person name="Debuchy R."/>
            <person name="Gladieux P."/>
            <person name="Thoren M.H."/>
            <person name="Johannesson H."/>
        </authorList>
    </citation>
    <scope>NUCLEOTIDE SEQUENCE</scope>
    <source>
        <strain evidence="3">SMH3187-1</strain>
    </source>
</reference>
<accession>A0AA40BR08</accession>
<evidence type="ECO:0000256" key="2">
    <source>
        <dbReference type="SAM" id="SignalP"/>
    </source>
</evidence>
<dbReference type="AlphaFoldDB" id="A0AA40BR08"/>
<gene>
    <name evidence="3" type="ORF">B0T18DRAFT_433477</name>
</gene>
<feature type="transmembrane region" description="Helical" evidence="1">
    <location>
        <begin position="73"/>
        <end position="95"/>
    </location>
</feature>
<feature type="chain" id="PRO_5041284879" evidence="2">
    <location>
        <begin position="27"/>
        <end position="151"/>
    </location>
</feature>
<organism evidence="3 4">
    <name type="scientific">Schizothecium vesticola</name>
    <dbReference type="NCBI Taxonomy" id="314040"/>
    <lineage>
        <taxon>Eukaryota</taxon>
        <taxon>Fungi</taxon>
        <taxon>Dikarya</taxon>
        <taxon>Ascomycota</taxon>
        <taxon>Pezizomycotina</taxon>
        <taxon>Sordariomycetes</taxon>
        <taxon>Sordariomycetidae</taxon>
        <taxon>Sordariales</taxon>
        <taxon>Schizotheciaceae</taxon>
        <taxon>Schizothecium</taxon>
    </lineage>
</organism>